<dbReference type="Gene3D" id="3.40.190.10">
    <property type="entry name" value="Periplasmic binding protein-like II"/>
    <property type="match status" value="1"/>
</dbReference>
<reference evidence="8 9" key="1">
    <citation type="submission" date="2019-05" db="EMBL/GenBank/DDBJ databases">
        <title>We sequenced the genome of Paenibacillus hemerocallicola KCTC 33185 for further insight into its adaptation and study the phylogeny of Paenibacillus.</title>
        <authorList>
            <person name="Narsing Rao M.P."/>
        </authorList>
    </citation>
    <scope>NUCLEOTIDE SEQUENCE [LARGE SCALE GENOMIC DNA]</scope>
    <source>
        <strain evidence="8 9">KCTC 33185</strain>
    </source>
</reference>
<dbReference type="GO" id="GO:0055052">
    <property type="term" value="C:ATP-binding cassette (ABC) transporter complex, substrate-binding subunit-containing"/>
    <property type="evidence" value="ECO:0007669"/>
    <property type="project" value="TreeGrafter"/>
</dbReference>
<dbReference type="AlphaFoldDB" id="A0A5C4T2B9"/>
<comment type="caution">
    <text evidence="8">The sequence shown here is derived from an EMBL/GenBank/DDBJ whole genome shotgun (WGS) entry which is preliminary data.</text>
</comment>
<evidence type="ECO:0000313" key="9">
    <source>
        <dbReference type="Proteomes" id="UP000307943"/>
    </source>
</evidence>
<dbReference type="PANTHER" id="PTHR30061">
    <property type="entry name" value="MALTOSE-BINDING PERIPLASMIC PROTEIN"/>
    <property type="match status" value="1"/>
</dbReference>
<evidence type="ECO:0000313" key="8">
    <source>
        <dbReference type="EMBL" id="TNJ62417.1"/>
    </source>
</evidence>
<keyword evidence="4" id="KW-0805">Transcription regulation</keyword>
<dbReference type="Pfam" id="PF00392">
    <property type="entry name" value="GntR"/>
    <property type="match status" value="1"/>
</dbReference>
<evidence type="ECO:0000259" key="7">
    <source>
        <dbReference type="PROSITE" id="PS50949"/>
    </source>
</evidence>
<dbReference type="Pfam" id="PF01547">
    <property type="entry name" value="SBP_bac_1"/>
    <property type="match status" value="1"/>
</dbReference>
<feature type="domain" description="HTH gntR-type" evidence="7">
    <location>
        <begin position="13"/>
        <end position="81"/>
    </location>
</feature>
<dbReference type="GO" id="GO:0042956">
    <property type="term" value="P:maltodextrin transmembrane transport"/>
    <property type="evidence" value="ECO:0007669"/>
    <property type="project" value="TreeGrafter"/>
</dbReference>
<keyword evidence="9" id="KW-1185">Reference proteome</keyword>
<dbReference type="EMBL" id="VDCQ01000059">
    <property type="protein sequence ID" value="TNJ62417.1"/>
    <property type="molecule type" value="Genomic_DNA"/>
</dbReference>
<dbReference type="SMART" id="SM00345">
    <property type="entry name" value="HTH_GNTR"/>
    <property type="match status" value="1"/>
</dbReference>
<dbReference type="Proteomes" id="UP000307943">
    <property type="component" value="Unassembled WGS sequence"/>
</dbReference>
<gene>
    <name evidence="8" type="ORF">FE784_30590</name>
</gene>
<dbReference type="SUPFAM" id="SSF46785">
    <property type="entry name" value="Winged helix' DNA-binding domain"/>
    <property type="match status" value="1"/>
</dbReference>
<evidence type="ECO:0000256" key="5">
    <source>
        <dbReference type="ARBA" id="ARBA00023125"/>
    </source>
</evidence>
<dbReference type="PANTHER" id="PTHR30061:SF50">
    <property type="entry name" value="MALTOSE_MALTODEXTRIN-BINDING PERIPLASMIC PROTEIN"/>
    <property type="match status" value="1"/>
</dbReference>
<dbReference type="InterPro" id="IPR006059">
    <property type="entry name" value="SBP"/>
</dbReference>
<keyword evidence="5" id="KW-0238">DNA-binding</keyword>
<accession>A0A5C4T2B9</accession>
<evidence type="ECO:0000256" key="6">
    <source>
        <dbReference type="ARBA" id="ARBA00023163"/>
    </source>
</evidence>
<organism evidence="8 9">
    <name type="scientific">Paenibacillus hemerocallicola</name>
    <dbReference type="NCBI Taxonomy" id="1172614"/>
    <lineage>
        <taxon>Bacteria</taxon>
        <taxon>Bacillati</taxon>
        <taxon>Bacillota</taxon>
        <taxon>Bacilli</taxon>
        <taxon>Bacillales</taxon>
        <taxon>Paenibacillaceae</taxon>
        <taxon>Paenibacillus</taxon>
    </lineage>
</organism>
<evidence type="ECO:0000256" key="3">
    <source>
        <dbReference type="ARBA" id="ARBA00022729"/>
    </source>
</evidence>
<dbReference type="GO" id="GO:0003677">
    <property type="term" value="F:DNA binding"/>
    <property type="evidence" value="ECO:0007669"/>
    <property type="project" value="UniProtKB-KW"/>
</dbReference>
<dbReference type="InterPro" id="IPR036388">
    <property type="entry name" value="WH-like_DNA-bd_sf"/>
</dbReference>
<dbReference type="SUPFAM" id="SSF53850">
    <property type="entry name" value="Periplasmic binding protein-like II"/>
    <property type="match status" value="1"/>
</dbReference>
<dbReference type="GO" id="GO:1901982">
    <property type="term" value="F:maltose binding"/>
    <property type="evidence" value="ECO:0007669"/>
    <property type="project" value="TreeGrafter"/>
</dbReference>
<dbReference type="InterPro" id="IPR000524">
    <property type="entry name" value="Tscrpt_reg_HTH_GntR"/>
</dbReference>
<keyword evidence="6" id="KW-0804">Transcription</keyword>
<dbReference type="OrthoDB" id="9799482at2"/>
<evidence type="ECO:0000256" key="2">
    <source>
        <dbReference type="ARBA" id="ARBA00022448"/>
    </source>
</evidence>
<dbReference type="GO" id="GO:0015768">
    <property type="term" value="P:maltose transport"/>
    <property type="evidence" value="ECO:0007669"/>
    <property type="project" value="TreeGrafter"/>
</dbReference>
<proteinExistence type="inferred from homology"/>
<evidence type="ECO:0000256" key="4">
    <source>
        <dbReference type="ARBA" id="ARBA00023015"/>
    </source>
</evidence>
<dbReference type="PROSITE" id="PS50949">
    <property type="entry name" value="HTH_GNTR"/>
    <property type="match status" value="1"/>
</dbReference>
<dbReference type="GO" id="GO:0003700">
    <property type="term" value="F:DNA-binding transcription factor activity"/>
    <property type="evidence" value="ECO:0007669"/>
    <property type="project" value="InterPro"/>
</dbReference>
<sequence>MQMRGRPTDEQFRHKMDLMISHLKTGIMEKKFAIGEYLPSEKALSKQFGLGNLSVRKGLEQLADDGWIEKVPNVGNRVITSRTTVTLTVGCNETTIRNAALPKLMEDFKRICPWINVQIKLFSSGSLPFHMQGSPEYDLLLLSVLDFQMLGLDNKADMLETLPENKRMYPILNRLFMHEGQQRMQPIIFSPIVLCYNRRHFREKGLAEPTGAWTWDDLVRHAELLTDGERYGFCFHLPDTNRWPIFLLQSAIAVRGEKLTKESGDRESFLACVRLCKSIVHNRKVFPMYMSEGNEDISKMFQQGKLSMVISSYMGMNVWRDSGIAFDVAPLPFISEPRTFVLATGAGISSSSSRKEEAGAFLDYMTSERAQSLLRCHSFSIPAMQTAEAPVGETGCLPTPDRYAMFREIMFSYRTHADLPIPLTALAPMTTYLKAYWADMISEQELLEKLDTCLTE</sequence>
<keyword evidence="2" id="KW-0813">Transport</keyword>
<dbReference type="Gene3D" id="1.10.10.10">
    <property type="entry name" value="Winged helix-like DNA-binding domain superfamily/Winged helix DNA-binding domain"/>
    <property type="match status" value="1"/>
</dbReference>
<evidence type="ECO:0000256" key="1">
    <source>
        <dbReference type="ARBA" id="ARBA00008520"/>
    </source>
</evidence>
<keyword evidence="3" id="KW-0732">Signal</keyword>
<dbReference type="InterPro" id="IPR036390">
    <property type="entry name" value="WH_DNA-bd_sf"/>
</dbReference>
<name>A0A5C4T2B9_9BACL</name>
<protein>
    <submittedName>
        <fullName evidence="8">Extracellular solute-binding protein</fullName>
    </submittedName>
</protein>
<comment type="similarity">
    <text evidence="1">Belongs to the bacterial solute-binding protein 1 family.</text>
</comment>